<evidence type="ECO:0000256" key="5">
    <source>
        <dbReference type="SAM" id="SignalP"/>
    </source>
</evidence>
<dbReference type="PANTHER" id="PTHR37482">
    <property type="entry name" value="OUTER MEMBRANE PROTEIN ASSEMBLY FACTOR BAME"/>
    <property type="match status" value="1"/>
</dbReference>
<keyword evidence="4" id="KW-0449">Lipoprotein</keyword>
<protein>
    <recommendedName>
        <fullName evidence="4">Outer membrane protein assembly factor BamE</fullName>
    </recommendedName>
</protein>
<evidence type="ECO:0000313" key="7">
    <source>
        <dbReference type="EMBL" id="MBU3843611.1"/>
    </source>
</evidence>
<dbReference type="GO" id="GO:0043165">
    <property type="term" value="P:Gram-negative-bacterium-type cell outer membrane assembly"/>
    <property type="evidence" value="ECO:0007669"/>
    <property type="project" value="UniProtKB-UniRule"/>
</dbReference>
<proteinExistence type="inferred from homology"/>
<evidence type="ECO:0000256" key="1">
    <source>
        <dbReference type="ARBA" id="ARBA00022729"/>
    </source>
</evidence>
<comment type="subcellular location">
    <subcellularLocation>
        <location evidence="4">Cell outer membrane</location>
        <topology evidence="4">Lipid-anchor</topology>
    </subcellularLocation>
</comment>
<dbReference type="InterPro" id="IPR007450">
    <property type="entry name" value="BamE_dom"/>
</dbReference>
<dbReference type="PANTHER" id="PTHR37482:SF1">
    <property type="entry name" value="OUTER MEMBRANE PROTEIN ASSEMBLY FACTOR BAME"/>
    <property type="match status" value="1"/>
</dbReference>
<reference evidence="7" key="2">
    <citation type="submission" date="2021-04" db="EMBL/GenBank/DDBJ databases">
        <authorList>
            <person name="Gilroy R."/>
        </authorList>
    </citation>
    <scope>NUCLEOTIDE SEQUENCE</scope>
    <source>
        <strain evidence="7">378</strain>
    </source>
</reference>
<comment type="caution">
    <text evidence="7">The sequence shown here is derived from an EMBL/GenBank/DDBJ whole genome shotgun (WGS) entry which is preliminary data.</text>
</comment>
<dbReference type="InterPro" id="IPR026592">
    <property type="entry name" value="BamE"/>
</dbReference>
<dbReference type="PROSITE" id="PS51257">
    <property type="entry name" value="PROKAR_LIPOPROTEIN"/>
    <property type="match status" value="1"/>
</dbReference>
<dbReference type="Pfam" id="PF04355">
    <property type="entry name" value="BamE"/>
    <property type="match status" value="1"/>
</dbReference>
<comment type="subunit">
    <text evidence="4">Part of the Bam complex.</text>
</comment>
<dbReference type="InterPro" id="IPR037873">
    <property type="entry name" value="BamE-like"/>
</dbReference>
<accession>A0A948X0P3</accession>
<name>A0A948X0P3_9GAMM</name>
<dbReference type="HAMAP" id="MF_00925">
    <property type="entry name" value="OM_assembly_BamE"/>
    <property type="match status" value="1"/>
</dbReference>
<evidence type="ECO:0000256" key="4">
    <source>
        <dbReference type="HAMAP-Rule" id="MF_00925"/>
    </source>
</evidence>
<dbReference type="GO" id="GO:1990063">
    <property type="term" value="C:Bam protein complex"/>
    <property type="evidence" value="ECO:0007669"/>
    <property type="project" value="TreeGrafter"/>
</dbReference>
<evidence type="ECO:0000313" key="8">
    <source>
        <dbReference type="Proteomes" id="UP000733611"/>
    </source>
</evidence>
<dbReference type="AlphaFoldDB" id="A0A948X0P3"/>
<dbReference type="Proteomes" id="UP000733611">
    <property type="component" value="Unassembled WGS sequence"/>
</dbReference>
<dbReference type="Gene3D" id="3.30.1450.10">
    <property type="match status" value="1"/>
</dbReference>
<feature type="chain" id="PRO_5038019865" description="Outer membrane protein assembly factor BamE" evidence="5">
    <location>
        <begin position="26"/>
        <end position="145"/>
    </location>
</feature>
<keyword evidence="4" id="KW-0564">Palmitate</keyword>
<organism evidence="7 8">
    <name type="scientific">Candidatus Anaerobiospirillum pullicola</name>
    <dbReference type="NCBI Taxonomy" id="2838451"/>
    <lineage>
        <taxon>Bacteria</taxon>
        <taxon>Pseudomonadati</taxon>
        <taxon>Pseudomonadota</taxon>
        <taxon>Gammaproteobacteria</taxon>
        <taxon>Aeromonadales</taxon>
        <taxon>Succinivibrionaceae</taxon>
        <taxon>Anaerobiospirillum</taxon>
    </lineage>
</organism>
<evidence type="ECO:0000256" key="3">
    <source>
        <dbReference type="ARBA" id="ARBA00023237"/>
    </source>
</evidence>
<reference evidence="7" key="1">
    <citation type="journal article" date="2021" name="PeerJ">
        <title>Extensive microbial diversity within the chicken gut microbiome revealed by metagenomics and culture.</title>
        <authorList>
            <person name="Gilroy R."/>
            <person name="Ravi A."/>
            <person name="Getino M."/>
            <person name="Pursley I."/>
            <person name="Horton D.L."/>
            <person name="Alikhan N.F."/>
            <person name="Baker D."/>
            <person name="Gharbi K."/>
            <person name="Hall N."/>
            <person name="Watson M."/>
            <person name="Adriaenssens E.M."/>
            <person name="Foster-Nyarko E."/>
            <person name="Jarju S."/>
            <person name="Secka A."/>
            <person name="Antonio M."/>
            <person name="Oren A."/>
            <person name="Chaudhuri R.R."/>
            <person name="La Ragione R."/>
            <person name="Hildebrand F."/>
            <person name="Pallen M.J."/>
        </authorList>
    </citation>
    <scope>NUCLEOTIDE SEQUENCE</scope>
    <source>
        <strain evidence="7">378</strain>
    </source>
</reference>
<dbReference type="EMBL" id="JAHLFE010000035">
    <property type="protein sequence ID" value="MBU3843611.1"/>
    <property type="molecule type" value="Genomic_DNA"/>
</dbReference>
<evidence type="ECO:0000256" key="2">
    <source>
        <dbReference type="ARBA" id="ARBA00023136"/>
    </source>
</evidence>
<dbReference type="GO" id="GO:0030674">
    <property type="term" value="F:protein-macromolecule adaptor activity"/>
    <property type="evidence" value="ECO:0007669"/>
    <property type="project" value="TreeGrafter"/>
</dbReference>
<feature type="signal peptide" evidence="5">
    <location>
        <begin position="1"/>
        <end position="25"/>
    </location>
</feature>
<keyword evidence="1 4" id="KW-0732">Signal</keyword>
<sequence>MFRKVLLLGAVVAATTVLSTGCAYRSDLAQGNFVEQEAVDQLRQGMTAAQVQYVLGTPMLTDPFDNTRWYYVHFLRQGWNDPEIRTLVVQFQGNSLYDMAGDFQKPDAFYSGNMGIQKVDISGAQGVQQGTGGPVYPSTDAQIAQ</sequence>
<comment type="function">
    <text evidence="4">Part of the outer membrane protein assembly complex, which is involved in assembly and insertion of beta-barrel proteins into the outer membrane.</text>
</comment>
<gene>
    <name evidence="4 7" type="primary">bamE</name>
    <name evidence="7" type="ORF">H9847_01875</name>
</gene>
<dbReference type="GO" id="GO:0051205">
    <property type="term" value="P:protein insertion into membrane"/>
    <property type="evidence" value="ECO:0007669"/>
    <property type="project" value="UniProtKB-UniRule"/>
</dbReference>
<feature type="domain" description="Outer membrane protein assembly factor BamE" evidence="6">
    <location>
        <begin position="31"/>
        <end position="96"/>
    </location>
</feature>
<comment type="similarity">
    <text evidence="4">Belongs to the BamE family.</text>
</comment>
<keyword evidence="3 4" id="KW-0998">Cell outer membrane</keyword>
<evidence type="ECO:0000259" key="6">
    <source>
        <dbReference type="Pfam" id="PF04355"/>
    </source>
</evidence>
<keyword evidence="2 4" id="KW-0472">Membrane</keyword>